<comment type="caution">
    <text evidence="2">The sequence shown here is derived from an EMBL/GenBank/DDBJ whole genome shotgun (WGS) entry which is preliminary data.</text>
</comment>
<evidence type="ECO:0000313" key="2">
    <source>
        <dbReference type="EMBL" id="GAA4707245.1"/>
    </source>
</evidence>
<reference evidence="3" key="1">
    <citation type="journal article" date="2019" name="Int. J. Syst. Evol. Microbiol.">
        <title>The Global Catalogue of Microorganisms (GCM) 10K type strain sequencing project: providing services to taxonomists for standard genome sequencing and annotation.</title>
        <authorList>
            <consortium name="The Broad Institute Genomics Platform"/>
            <consortium name="The Broad Institute Genome Sequencing Center for Infectious Disease"/>
            <person name="Wu L."/>
            <person name="Ma J."/>
        </authorList>
    </citation>
    <scope>NUCLEOTIDE SEQUENCE [LARGE SCALE GENOMIC DNA]</scope>
    <source>
        <strain evidence="3">JCM 17975</strain>
    </source>
</reference>
<feature type="compositionally biased region" description="Basic and acidic residues" evidence="1">
    <location>
        <begin position="1"/>
        <end position="12"/>
    </location>
</feature>
<evidence type="ECO:0000256" key="1">
    <source>
        <dbReference type="SAM" id="MobiDB-lite"/>
    </source>
</evidence>
<name>A0ABP8XGX9_9MICO</name>
<keyword evidence="3" id="KW-1185">Reference proteome</keyword>
<evidence type="ECO:0000313" key="3">
    <source>
        <dbReference type="Proteomes" id="UP001500843"/>
    </source>
</evidence>
<gene>
    <name evidence="2" type="ORF">GCM10023198_32080</name>
</gene>
<accession>A0ABP8XGX9</accession>
<proteinExistence type="predicted"/>
<sequence length="59" mass="6322">MSTNDPWRKGSVEEGPLPQRITGANLDDLTDAEALAAMDLRDEKIAARVRAEGDQGGVL</sequence>
<feature type="region of interest" description="Disordered" evidence="1">
    <location>
        <begin position="1"/>
        <end position="23"/>
    </location>
</feature>
<protein>
    <submittedName>
        <fullName evidence="2">Uncharacterized protein</fullName>
    </submittedName>
</protein>
<dbReference type="EMBL" id="BAABHM010000013">
    <property type="protein sequence ID" value="GAA4707245.1"/>
    <property type="molecule type" value="Genomic_DNA"/>
</dbReference>
<dbReference type="RefSeq" id="WP_253873021.1">
    <property type="nucleotide sequence ID" value="NZ_BAABHM010000013.1"/>
</dbReference>
<dbReference type="Proteomes" id="UP001500843">
    <property type="component" value="Unassembled WGS sequence"/>
</dbReference>
<organism evidence="2 3">
    <name type="scientific">Promicromonospora umidemergens</name>
    <dbReference type="NCBI Taxonomy" id="629679"/>
    <lineage>
        <taxon>Bacteria</taxon>
        <taxon>Bacillati</taxon>
        <taxon>Actinomycetota</taxon>
        <taxon>Actinomycetes</taxon>
        <taxon>Micrococcales</taxon>
        <taxon>Promicromonosporaceae</taxon>
        <taxon>Promicromonospora</taxon>
    </lineage>
</organism>